<dbReference type="OrthoDB" id="8931130at2759"/>
<comment type="caution">
    <text evidence="1">The sequence shown here is derived from an EMBL/GenBank/DDBJ whole genome shotgun (WGS) entry which is preliminary data.</text>
</comment>
<dbReference type="Proteomes" id="UP000288216">
    <property type="component" value="Unassembled WGS sequence"/>
</dbReference>
<keyword evidence="2" id="KW-1185">Reference proteome</keyword>
<gene>
    <name evidence="1" type="ORF">scyTo_0007745</name>
</gene>
<reference evidence="1 2" key="1">
    <citation type="journal article" date="2018" name="Nat. Ecol. Evol.">
        <title>Shark genomes provide insights into elasmobranch evolution and the origin of vertebrates.</title>
        <authorList>
            <person name="Hara Y"/>
            <person name="Yamaguchi K"/>
            <person name="Onimaru K"/>
            <person name="Kadota M"/>
            <person name="Koyanagi M"/>
            <person name="Keeley SD"/>
            <person name="Tatsumi K"/>
            <person name="Tanaka K"/>
            <person name="Motone F"/>
            <person name="Kageyama Y"/>
            <person name="Nozu R"/>
            <person name="Adachi N"/>
            <person name="Nishimura O"/>
            <person name="Nakagawa R"/>
            <person name="Tanegashima C"/>
            <person name="Kiyatake I"/>
            <person name="Matsumoto R"/>
            <person name="Murakumo K"/>
            <person name="Nishida K"/>
            <person name="Terakita A"/>
            <person name="Kuratani S"/>
            <person name="Sato K"/>
            <person name="Hyodo S Kuraku.S."/>
        </authorList>
    </citation>
    <scope>NUCLEOTIDE SEQUENCE [LARGE SCALE GENOMIC DNA]</scope>
</reference>
<organism evidence="1 2">
    <name type="scientific">Scyliorhinus torazame</name>
    <name type="common">Cloudy catshark</name>
    <name type="synonym">Catulus torazame</name>
    <dbReference type="NCBI Taxonomy" id="75743"/>
    <lineage>
        <taxon>Eukaryota</taxon>
        <taxon>Metazoa</taxon>
        <taxon>Chordata</taxon>
        <taxon>Craniata</taxon>
        <taxon>Vertebrata</taxon>
        <taxon>Chondrichthyes</taxon>
        <taxon>Elasmobranchii</taxon>
        <taxon>Galeomorphii</taxon>
        <taxon>Galeoidea</taxon>
        <taxon>Carcharhiniformes</taxon>
        <taxon>Scyliorhinidae</taxon>
        <taxon>Scyliorhinus</taxon>
    </lineage>
</organism>
<evidence type="ECO:0000313" key="1">
    <source>
        <dbReference type="EMBL" id="GCB65561.1"/>
    </source>
</evidence>
<dbReference type="AlphaFoldDB" id="A0A401NXF8"/>
<sequence length="69" mass="7840">MHGQLGNLTQALRELRQLLWKYSRGGSSASHHIQEHILCSCDPHRGAAPTVWPLQDLIFGCLVLITFWM</sequence>
<name>A0A401NXF8_SCYTO</name>
<protein>
    <submittedName>
        <fullName evidence="1">Uncharacterized protein</fullName>
    </submittedName>
</protein>
<proteinExistence type="predicted"/>
<evidence type="ECO:0000313" key="2">
    <source>
        <dbReference type="Proteomes" id="UP000288216"/>
    </source>
</evidence>
<accession>A0A401NXF8</accession>
<dbReference type="EMBL" id="BFAA01002859">
    <property type="protein sequence ID" value="GCB65561.1"/>
    <property type="molecule type" value="Genomic_DNA"/>
</dbReference>